<proteinExistence type="predicted"/>
<evidence type="ECO:0000313" key="2">
    <source>
        <dbReference type="Proteomes" id="UP000814140"/>
    </source>
</evidence>
<protein>
    <submittedName>
        <fullName evidence="1">Uncharacterized protein</fullName>
    </submittedName>
</protein>
<reference evidence="1" key="1">
    <citation type="submission" date="2021-03" db="EMBL/GenBank/DDBJ databases">
        <authorList>
            <consortium name="DOE Joint Genome Institute"/>
            <person name="Ahrendt S."/>
            <person name="Looney B.P."/>
            <person name="Miyauchi S."/>
            <person name="Morin E."/>
            <person name="Drula E."/>
            <person name="Courty P.E."/>
            <person name="Chicoki N."/>
            <person name="Fauchery L."/>
            <person name="Kohler A."/>
            <person name="Kuo A."/>
            <person name="Labutti K."/>
            <person name="Pangilinan J."/>
            <person name="Lipzen A."/>
            <person name="Riley R."/>
            <person name="Andreopoulos W."/>
            <person name="He G."/>
            <person name="Johnson J."/>
            <person name="Barry K.W."/>
            <person name="Grigoriev I.V."/>
            <person name="Nagy L."/>
            <person name="Hibbett D."/>
            <person name="Henrissat B."/>
            <person name="Matheny P.B."/>
            <person name="Labbe J."/>
            <person name="Martin F."/>
        </authorList>
    </citation>
    <scope>NUCLEOTIDE SEQUENCE</scope>
    <source>
        <strain evidence="1">HHB10654</strain>
    </source>
</reference>
<keyword evidence="2" id="KW-1185">Reference proteome</keyword>
<dbReference type="EMBL" id="MU277195">
    <property type="protein sequence ID" value="KAI0065433.1"/>
    <property type="molecule type" value="Genomic_DNA"/>
</dbReference>
<accession>A0ACB8TA26</accession>
<comment type="caution">
    <text evidence="1">The sequence shown here is derived from an EMBL/GenBank/DDBJ whole genome shotgun (WGS) entry which is preliminary data.</text>
</comment>
<dbReference type="Proteomes" id="UP000814140">
    <property type="component" value="Unassembled WGS sequence"/>
</dbReference>
<gene>
    <name evidence="1" type="ORF">BV25DRAFT_1821837</name>
</gene>
<sequence length="1397" mass="150622">MNTYKLWKPEARLDYSTDHPRTKAPSIHHKTPDSRPSRADGKHQTSSRGYVSDSHTPRAPAPTYASNSLPSNRNPHVSQQQPASLTHRVTASAPSASYTTPSHPHKPDVAYDPRAYPSRAVPGEKAGTSSRDQVRVPEDHAKSSRHRTQTSHSSGPGVLSPPEAQKVSTRLPSGEKERQRDNERLREAERLKEAERSRHEEKAREKERGDRARAEREAEINRYEEERQRRREERRKQKEEKRREEENQKAREDYYRQEQSRELARDRERRREVREGVNGASHLPGSSRESRHRVKESDESDNSMRKPVPSLRHRHHHREPATGATSTASHSHGILPSSAPQAAVPAQVLGNHSDNIPLTNSRPQTTPLQTPTLLPGNSTDRTTPRQRKTSHAQNEAVPYPPGYAVSGSDNEYLSRKDRPKYQEPVRIGGPGKAVTTQTPPDPGGARSSTAQHGAIPAAKASKKPEKQSKGLGWLFHRSSEALPQKPPDNRYTSRSSPPQKSSASTPSPPSRHDHESLNPPQIVSIKASQGPSDQIQYERSRKHSTQGASVPAAVDAVKHMQLEAAAAQTPYSMQPLADAHVRSRPPTGQRADPHDRSPAPSTAQTQAWGTAPPPWSLPSPVLPPARLPAIAPPAEIVRPAVSNAVSQAPYSHADPSRSTALASSSQVTPPAPAQGGVPSSDQATWGSTATVTNGRPPIPTQSTTPVPPVPGTRQRTSPQGLSANLNATSGNRADVSQGRQPYSHEQSSPRYLSAPQNGAPAYSSSYGNGVAPPPPYQPVGNPRTVIPDLASAFPINEDAIDAYHRPPSFDHTYHPPPDRVQSHHADAYGYARDVNGRHDTRPSTAPGMGPTVDSRPVRSTKTPSPGHQSRSVPQSTPPRATVQPIPTPTAPPQNLPGPNYLNAHDPSRPNVYGSVPAYPAPSSYPLPSPRSHLDANSAFNSNNVPNTSPPSYTPSPKAGQINPSPRSQTYPVNLSHGAPPNTAVHVTSRTPSYDTGSTTLLGHTPSSQNSLPIPSASPAVHAQNFSPYPGAHNIAQPVAPGAGQAHSHGRSQSASVYTPPQATRQSSSRHQPSASVPSPALPSNGPSASPGSQVRAQSQPNVPRVPVSPMPVRSFSTTQAVGDPYGGRVPISGHPSTPAPVRGRRRPISSMSMDSDVLNTPSSLAHSNLKLPDSSDPMLPVSSQSYQEPKKKSGFFGLGLFRSRSTGPKQQQAGHAQTKAEEARAQQPSSGKLSSSKTSLPLQYESDSKVVSMSSSKKKSAQATAPVPTPVALRAPVPNPSADKRSAAQNPFAPFRLLSGKRHRTMSGASAEAVDGTNAGASTVLTSPAGSTRSPTPKLQRDPVQAAHEWRNKEEAVDRDRGKMRRRRPGVHFEGYEDHPQAERHKPNYASRARSRQ</sequence>
<evidence type="ECO:0000313" key="1">
    <source>
        <dbReference type="EMBL" id="KAI0065433.1"/>
    </source>
</evidence>
<name>A0ACB8TA26_9AGAM</name>
<organism evidence="1 2">
    <name type="scientific">Artomyces pyxidatus</name>
    <dbReference type="NCBI Taxonomy" id="48021"/>
    <lineage>
        <taxon>Eukaryota</taxon>
        <taxon>Fungi</taxon>
        <taxon>Dikarya</taxon>
        <taxon>Basidiomycota</taxon>
        <taxon>Agaricomycotina</taxon>
        <taxon>Agaricomycetes</taxon>
        <taxon>Russulales</taxon>
        <taxon>Auriscalpiaceae</taxon>
        <taxon>Artomyces</taxon>
    </lineage>
</organism>
<reference evidence="1" key="2">
    <citation type="journal article" date="2022" name="New Phytol.">
        <title>Evolutionary transition to the ectomycorrhizal habit in the genomes of a hyperdiverse lineage of mushroom-forming fungi.</title>
        <authorList>
            <person name="Looney B."/>
            <person name="Miyauchi S."/>
            <person name="Morin E."/>
            <person name="Drula E."/>
            <person name="Courty P.E."/>
            <person name="Kohler A."/>
            <person name="Kuo A."/>
            <person name="LaButti K."/>
            <person name="Pangilinan J."/>
            <person name="Lipzen A."/>
            <person name="Riley R."/>
            <person name="Andreopoulos W."/>
            <person name="He G."/>
            <person name="Johnson J."/>
            <person name="Nolan M."/>
            <person name="Tritt A."/>
            <person name="Barry K.W."/>
            <person name="Grigoriev I.V."/>
            <person name="Nagy L.G."/>
            <person name="Hibbett D."/>
            <person name="Henrissat B."/>
            <person name="Matheny P.B."/>
            <person name="Labbe J."/>
            <person name="Martin F.M."/>
        </authorList>
    </citation>
    <scope>NUCLEOTIDE SEQUENCE</scope>
    <source>
        <strain evidence="1">HHB10654</strain>
    </source>
</reference>